<reference evidence="1" key="1">
    <citation type="submission" date="2021-04" db="EMBL/GenBank/DDBJ databases">
        <title>Genome sequence of Serratia sp. arafor3.</title>
        <authorList>
            <person name="Besaury L."/>
        </authorList>
    </citation>
    <scope>NUCLEOTIDE SEQUENCE</scope>
    <source>
        <strain evidence="1">Arafor3</strain>
    </source>
</reference>
<dbReference type="EMBL" id="JAGQDC010000021">
    <property type="protein sequence ID" value="MCL1031415.1"/>
    <property type="molecule type" value="Genomic_DNA"/>
</dbReference>
<dbReference type="RefSeq" id="WP_248947426.1">
    <property type="nucleotide sequence ID" value="NZ_CBCSGY010000016.1"/>
</dbReference>
<comment type="caution">
    <text evidence="1">The sequence shown here is derived from an EMBL/GenBank/DDBJ whole genome shotgun (WGS) entry which is preliminary data.</text>
</comment>
<gene>
    <name evidence="1" type="ORF">KAJ71_20685</name>
</gene>
<dbReference type="Proteomes" id="UP001165275">
    <property type="component" value="Unassembled WGS sequence"/>
</dbReference>
<evidence type="ECO:0000313" key="1">
    <source>
        <dbReference type="EMBL" id="MCL1031415.1"/>
    </source>
</evidence>
<accession>A0ABT0KHB2</accession>
<dbReference type="Gene3D" id="3.40.50.300">
    <property type="entry name" value="P-loop containing nucleotide triphosphate hydrolases"/>
    <property type="match status" value="1"/>
</dbReference>
<keyword evidence="2" id="KW-1185">Reference proteome</keyword>
<proteinExistence type="predicted"/>
<evidence type="ECO:0000313" key="2">
    <source>
        <dbReference type="Proteomes" id="UP001165275"/>
    </source>
</evidence>
<dbReference type="Gene3D" id="3.30.420.240">
    <property type="match status" value="1"/>
</dbReference>
<dbReference type="InterPro" id="IPR027417">
    <property type="entry name" value="P-loop_NTPase"/>
</dbReference>
<organism evidence="1 2">
    <name type="scientific">Serratia silvae</name>
    <dbReference type="NCBI Taxonomy" id="2824122"/>
    <lineage>
        <taxon>Bacteria</taxon>
        <taxon>Pseudomonadati</taxon>
        <taxon>Pseudomonadota</taxon>
        <taxon>Gammaproteobacteria</taxon>
        <taxon>Enterobacterales</taxon>
        <taxon>Yersiniaceae</taxon>
        <taxon>Serratia</taxon>
    </lineage>
</organism>
<name>A0ABT0KHB2_9GAMM</name>
<protein>
    <submittedName>
        <fullName evidence="1">Terminase</fullName>
    </submittedName>
</protein>
<sequence>MARRKKIRSITADPRWRDMVIRYRYDWARASVELFGKIPSWQQEDIINAAQGTGSRTTVASGHGTGKSDITSIMILCFLMFYPEARVVIVANKIQQVMTGVFKYLKQNWKECVRREPWLQNYFVVTDTSFYEITSKGSWTVMAKGFRRGNEEALAGEHAKHLFYIIDEASGVSDKAFGVITGALTQDDNRLLLISQPTRPSGYFYDSHHKLARNKDNPNGDFTAITLNSEESPWVNAQFIRSKLLEYGGRDNPEYQIKVLGLFPKNANGFLLGRDECDRAARRKVRLHKGWGWIACCDVGNGRDKSILSIFRVSGSRLTRRVVPFKVLEMPGDCHPTKFAHAIFNECSQEKYPNITIAVDADGIGDATVRELESLGVPVVRINWGKPMHSREDKQRFANQRAFANIMARDAVKSGRMRLDANQATAEQASKIPVDINEMGQNVIMKKTVMRQKLNIKSPDRWDTFCFAMLVDYVAANDDTGFDRESLRVDALKYLDAFDDPEEGVA</sequence>